<dbReference type="Proteomes" id="UP000630923">
    <property type="component" value="Unassembled WGS sequence"/>
</dbReference>
<organism evidence="1 2">
    <name type="scientific">Kordiimonas sediminis</name>
    <dbReference type="NCBI Taxonomy" id="1735581"/>
    <lineage>
        <taxon>Bacteria</taxon>
        <taxon>Pseudomonadati</taxon>
        <taxon>Pseudomonadota</taxon>
        <taxon>Alphaproteobacteria</taxon>
        <taxon>Kordiimonadales</taxon>
        <taxon>Kordiimonadaceae</taxon>
        <taxon>Kordiimonas</taxon>
    </lineage>
</organism>
<dbReference type="EMBL" id="BNCI01000002">
    <property type="protein sequence ID" value="GHF25503.1"/>
    <property type="molecule type" value="Genomic_DNA"/>
</dbReference>
<comment type="caution">
    <text evidence="1">The sequence shown here is derived from an EMBL/GenBank/DDBJ whole genome shotgun (WGS) entry which is preliminary data.</text>
</comment>
<reference evidence="1" key="2">
    <citation type="submission" date="2020-09" db="EMBL/GenBank/DDBJ databases">
        <authorList>
            <person name="Sun Q."/>
            <person name="Kim S."/>
        </authorList>
    </citation>
    <scope>NUCLEOTIDE SEQUENCE</scope>
    <source>
        <strain evidence="1">KCTC 42590</strain>
    </source>
</reference>
<reference evidence="1" key="1">
    <citation type="journal article" date="2014" name="Int. J. Syst. Evol. Microbiol.">
        <title>Complete genome sequence of Corynebacterium casei LMG S-19264T (=DSM 44701T), isolated from a smear-ripened cheese.</title>
        <authorList>
            <consortium name="US DOE Joint Genome Institute (JGI-PGF)"/>
            <person name="Walter F."/>
            <person name="Albersmeier A."/>
            <person name="Kalinowski J."/>
            <person name="Ruckert C."/>
        </authorList>
    </citation>
    <scope>NUCLEOTIDE SEQUENCE</scope>
    <source>
        <strain evidence="1">KCTC 42590</strain>
    </source>
</reference>
<name>A0A919E733_9PROT</name>
<gene>
    <name evidence="1" type="ORF">GCM10017044_20390</name>
</gene>
<accession>A0A919E733</accession>
<protein>
    <submittedName>
        <fullName evidence="1">Uncharacterized protein</fullName>
    </submittedName>
</protein>
<evidence type="ECO:0000313" key="2">
    <source>
        <dbReference type="Proteomes" id="UP000630923"/>
    </source>
</evidence>
<proteinExistence type="predicted"/>
<evidence type="ECO:0000313" key="1">
    <source>
        <dbReference type="EMBL" id="GHF25503.1"/>
    </source>
</evidence>
<sequence>MRRLIDAAAYIRTIRLRTIVRSFISACAYSDATFGDKIESAATVTKAISIETCHETLNIPTSLKSE</sequence>
<dbReference type="AlphaFoldDB" id="A0A919E733"/>
<keyword evidence="2" id="KW-1185">Reference proteome</keyword>